<protein>
    <recommendedName>
        <fullName evidence="2">glutathione-specific gamma-glutamylcyclotransferase</fullName>
        <ecNumber evidence="2">4.3.2.7</ecNumber>
    </recommendedName>
    <alternativeName>
        <fullName evidence="4">Cation transport regulator-like protein 2</fullName>
    </alternativeName>
</protein>
<dbReference type="GO" id="GO:0006751">
    <property type="term" value="P:glutathione catabolic process"/>
    <property type="evidence" value="ECO:0007669"/>
    <property type="project" value="InterPro"/>
</dbReference>
<dbReference type="Proteomes" id="UP001151699">
    <property type="component" value="Unassembled WGS sequence"/>
</dbReference>
<name>A0A9Q0MPB0_9DIPT</name>
<dbReference type="GO" id="GO:0005737">
    <property type="term" value="C:cytoplasm"/>
    <property type="evidence" value="ECO:0007669"/>
    <property type="project" value="TreeGrafter"/>
</dbReference>
<evidence type="ECO:0000256" key="4">
    <source>
        <dbReference type="ARBA" id="ARBA00043195"/>
    </source>
</evidence>
<dbReference type="Pfam" id="PF04752">
    <property type="entry name" value="ChaC"/>
    <property type="match status" value="1"/>
</dbReference>
<dbReference type="OrthoDB" id="1933483at2759"/>
<evidence type="ECO:0000256" key="2">
    <source>
        <dbReference type="ARBA" id="ARBA00012344"/>
    </source>
</evidence>
<feature type="non-terminal residue" evidence="7">
    <location>
        <position position="1"/>
    </location>
</feature>
<evidence type="ECO:0000256" key="3">
    <source>
        <dbReference type="ARBA" id="ARBA00023239"/>
    </source>
</evidence>
<reference evidence="7" key="1">
    <citation type="submission" date="2022-07" db="EMBL/GenBank/DDBJ databases">
        <authorList>
            <person name="Trinca V."/>
            <person name="Uliana J.V.C."/>
            <person name="Torres T.T."/>
            <person name="Ward R.J."/>
            <person name="Monesi N."/>
        </authorList>
    </citation>
    <scope>NUCLEOTIDE SEQUENCE</scope>
    <source>
        <strain evidence="7">HSMRA1968</strain>
        <tissue evidence="7">Whole embryos</tissue>
    </source>
</reference>
<dbReference type="InterPro" id="IPR036568">
    <property type="entry name" value="GGCT-like_sf"/>
</dbReference>
<feature type="non-terminal residue" evidence="7">
    <location>
        <position position="221"/>
    </location>
</feature>
<evidence type="ECO:0000313" key="7">
    <source>
        <dbReference type="EMBL" id="KAJ6633325.1"/>
    </source>
</evidence>
<dbReference type="EMBL" id="WJQU01002112">
    <property type="protein sequence ID" value="KAJ6633325.1"/>
    <property type="molecule type" value="Genomic_DNA"/>
</dbReference>
<dbReference type="EC" id="4.3.2.7" evidence="2"/>
<comment type="similarity">
    <text evidence="1">Belongs to the gamma-glutamylcyclotransferase family. ChaC subfamily.</text>
</comment>
<comment type="function">
    <text evidence="5">Catalyzes the cleavage of glutathione into 5-oxo-L-proline and a Cys-Gly dipeptide. Acts specifically on glutathione, but not on other gamma-glutamyl peptides.</text>
</comment>
<gene>
    <name evidence="7" type="primary">Chac2</name>
    <name evidence="7" type="ORF">Bhyg_15636</name>
</gene>
<keyword evidence="3" id="KW-0456">Lyase</keyword>
<dbReference type="AlphaFoldDB" id="A0A9Q0MPB0"/>
<comment type="caution">
    <text evidence="7">The sequence shown here is derived from an EMBL/GenBank/DDBJ whole genome shotgun (WGS) entry which is preliminary data.</text>
</comment>
<accession>A0A9Q0MPB0</accession>
<organism evidence="7 8">
    <name type="scientific">Pseudolycoriella hygida</name>
    <dbReference type="NCBI Taxonomy" id="35572"/>
    <lineage>
        <taxon>Eukaryota</taxon>
        <taxon>Metazoa</taxon>
        <taxon>Ecdysozoa</taxon>
        <taxon>Arthropoda</taxon>
        <taxon>Hexapoda</taxon>
        <taxon>Insecta</taxon>
        <taxon>Pterygota</taxon>
        <taxon>Neoptera</taxon>
        <taxon>Endopterygota</taxon>
        <taxon>Diptera</taxon>
        <taxon>Nematocera</taxon>
        <taxon>Sciaroidea</taxon>
        <taxon>Sciaridae</taxon>
        <taxon>Pseudolycoriella</taxon>
    </lineage>
</organism>
<evidence type="ECO:0000256" key="6">
    <source>
        <dbReference type="ARBA" id="ARBA00048073"/>
    </source>
</evidence>
<evidence type="ECO:0000256" key="1">
    <source>
        <dbReference type="ARBA" id="ARBA00009662"/>
    </source>
</evidence>
<keyword evidence="8" id="KW-1185">Reference proteome</keyword>
<dbReference type="CDD" id="cd06661">
    <property type="entry name" value="GGCT_like"/>
    <property type="match status" value="1"/>
</dbReference>
<evidence type="ECO:0000256" key="5">
    <source>
        <dbReference type="ARBA" id="ARBA00045227"/>
    </source>
</evidence>
<comment type="catalytic activity">
    <reaction evidence="6">
        <text>glutathione = L-cysteinylglycine + 5-oxo-L-proline</text>
        <dbReference type="Rhea" id="RHEA:47724"/>
        <dbReference type="ChEBI" id="CHEBI:57925"/>
        <dbReference type="ChEBI" id="CHEBI:58402"/>
        <dbReference type="ChEBI" id="CHEBI:61694"/>
        <dbReference type="EC" id="4.3.2.7"/>
    </reaction>
</comment>
<dbReference type="PANTHER" id="PTHR12192">
    <property type="entry name" value="CATION TRANSPORT PROTEIN CHAC-RELATED"/>
    <property type="match status" value="1"/>
</dbReference>
<evidence type="ECO:0000313" key="8">
    <source>
        <dbReference type="Proteomes" id="UP001151699"/>
    </source>
</evidence>
<proteinExistence type="inferred from homology"/>
<dbReference type="InterPro" id="IPR013024">
    <property type="entry name" value="GGCT-like"/>
</dbReference>
<sequence length="221" mass="25472">KNCGVEYAGSETKIVYDSKDLTTEKANHASDQTLENEFWVFGYGSLVWKVDFPIECSRTGYIKGYLRRFYQNSIDHRGTKERPGRVVTLVPSDDMESKVFGMAYKIPGDKTKQVLKHLDFREKNGYERHYVQFFPLDSNEMGDLPANEIVIYVATNENESFAGSTGDLTCIVDQIFSAVGPSGSNREYVYQLAEAMRHHFPDQNDEHLFEIESLLRERERR</sequence>
<dbReference type="InterPro" id="IPR006840">
    <property type="entry name" value="ChaC"/>
</dbReference>
<dbReference type="PANTHER" id="PTHR12192:SF2">
    <property type="entry name" value="GLUTATHIONE-SPECIFIC GAMMA-GLUTAMYLCYCLOTRANSFERASE 2"/>
    <property type="match status" value="1"/>
</dbReference>
<dbReference type="GO" id="GO:0061928">
    <property type="term" value="F:glutathione specific gamma-glutamylcyclotransferase activity"/>
    <property type="evidence" value="ECO:0007669"/>
    <property type="project" value="UniProtKB-EC"/>
</dbReference>
<dbReference type="Gene3D" id="3.10.490.10">
    <property type="entry name" value="Gamma-glutamyl cyclotransferase-like"/>
    <property type="match status" value="1"/>
</dbReference>
<dbReference type="SUPFAM" id="SSF110857">
    <property type="entry name" value="Gamma-glutamyl cyclotransferase-like"/>
    <property type="match status" value="1"/>
</dbReference>